<evidence type="ECO:0000256" key="6">
    <source>
        <dbReference type="RuleBase" id="RU003355"/>
    </source>
</evidence>
<feature type="active site" description="Charge relay system" evidence="5">
    <location>
        <position position="359"/>
    </location>
</feature>
<dbReference type="RefSeq" id="WP_043777531.1">
    <property type="nucleotide sequence ID" value="NZ_JMQI01000014.1"/>
</dbReference>
<feature type="active site" description="Charge relay system" evidence="5">
    <location>
        <position position="553"/>
    </location>
</feature>
<evidence type="ECO:0000259" key="10">
    <source>
        <dbReference type="Pfam" id="PF04151"/>
    </source>
</evidence>
<sequence length="1077" mass="110424">MTQHRSRWRRRAGITVLATALGASVLGVAVPVASAQQAPPTNGAADGKTLDEHDRALVAEAEKAGKPDVTLLIAAEKGQTGTAVNELKALGGVVQSTDTKLDYVKVTIPPAKAEKAAKLKSVNAVDVDGLIVRDDPKPDGAMTPLPQPAPGKDTPRVNPYLPTGDTYAAQFGQVLPSWDGKDATVAVLDSGVDLDSPALATTSHGERKIVDWYNANATNSGDGTWVKQSTQTYTGTFTSNGRTWTAPATGGPYTFGLFGETAGDLGAADSETGGDVNRDGDRADSFGVLLDPATKEVRVDLNGNGDFTDEKPMTDYNKKYDVGFFGTDNPATDIAERMAFVVQTDKPGFVGIGIAGAEHGSHVAGIAAGNDLFGGKMDGAAPGAKVLAVKVCLTSSGCTSSGLIDGVVYAASHGADVINISIGGLPALNDGNNARAELYNRTIAEYNVQIFISAGNSGAGANTVGDPSVATDAISVGSYITKETWLSNYGSVTKNPESMHPFSSRGPREDGGFKPDIIAPGAAIATVPRWEQPSPVAGTYPLPAGYAMLQGTSMAAPQATGAAALLVSAYKATHNGQRPPVAQLRAAIKSTARFVPGIGAYAQGAGLFNVPAAFVALSLNPKPDAVSTSVEVHTALSGLLAKPNTGVGIHDREGVTVGKAYTRTYTITRTTGAAHPVPYFVRWVGNDGTFSSGSTVALPLNTPVSFKVTVNPKSTGVHSALLYLDNPLTVGIDVQTLNTVFAPQEFVAGKGFQVDVAGKAARNQATSYFVRVPQGASALKVDLDAGAGAPGKGQVRFLRYDPTGVPAEASTATTACYLPDAGAGCAGGTPTSRTIANPLPGVWEITVEARRTSDVDEAPYKLSAAVLGTAISPNPDVIASATLNTPISRSYTVQNTLGAFTGKLNGATLGSAKTQRPSITEGVQQQYQIPVTAGSQSLTVTIGKTSDVGADLDLVLYNCTTGSCVQAAVSADGDSEESVTVANPAAGTWVALVDGYAVPSGTTEFDYLDVFTNPAFGSVAVTDANALRASGSSWTVPATVTATAVPAAGRILRGQLTVQTDTGVTVGSSLVQINAVS</sequence>
<proteinExistence type="inferred from homology"/>
<evidence type="ECO:0000256" key="5">
    <source>
        <dbReference type="PROSITE-ProRule" id="PRU01240"/>
    </source>
</evidence>
<feature type="domain" description="Peptidase S8/S53" evidence="9">
    <location>
        <begin position="180"/>
        <end position="597"/>
    </location>
</feature>
<evidence type="ECO:0000313" key="11">
    <source>
        <dbReference type="EMBL" id="KDN22823.1"/>
    </source>
</evidence>
<name>A0A066UF28_9PSEU</name>
<keyword evidence="4 5" id="KW-0720">Serine protease</keyword>
<dbReference type="PROSITE" id="PS00138">
    <property type="entry name" value="SUBTILASE_SER"/>
    <property type="match status" value="1"/>
</dbReference>
<dbReference type="InterPro" id="IPR022398">
    <property type="entry name" value="Peptidase_S8_His-AS"/>
</dbReference>
<dbReference type="InterPro" id="IPR006311">
    <property type="entry name" value="TAT_signal"/>
</dbReference>
<evidence type="ECO:0000256" key="4">
    <source>
        <dbReference type="ARBA" id="ARBA00022825"/>
    </source>
</evidence>
<dbReference type="Pfam" id="PF00082">
    <property type="entry name" value="Peptidase_S8"/>
    <property type="match status" value="1"/>
</dbReference>
<dbReference type="PANTHER" id="PTHR43806:SF11">
    <property type="entry name" value="CEREVISIN-RELATED"/>
    <property type="match status" value="1"/>
</dbReference>
<evidence type="ECO:0000256" key="8">
    <source>
        <dbReference type="SAM" id="SignalP"/>
    </source>
</evidence>
<accession>A0A066UF28</accession>
<dbReference type="PROSITE" id="PS51892">
    <property type="entry name" value="SUBTILASE"/>
    <property type="match status" value="1"/>
</dbReference>
<dbReference type="InterPro" id="IPR015500">
    <property type="entry name" value="Peptidase_S8_subtilisin-rel"/>
</dbReference>
<comment type="similarity">
    <text evidence="1 5 6">Belongs to the peptidase S8 family.</text>
</comment>
<feature type="chain" id="PRO_5001632057" evidence="8">
    <location>
        <begin position="36"/>
        <end position="1077"/>
    </location>
</feature>
<evidence type="ECO:0000256" key="7">
    <source>
        <dbReference type="SAM" id="MobiDB-lite"/>
    </source>
</evidence>
<evidence type="ECO:0000259" key="9">
    <source>
        <dbReference type="Pfam" id="PF00082"/>
    </source>
</evidence>
<dbReference type="PROSITE" id="PS00137">
    <property type="entry name" value="SUBTILASE_HIS"/>
    <property type="match status" value="1"/>
</dbReference>
<dbReference type="Gene3D" id="3.40.50.200">
    <property type="entry name" value="Peptidase S8/S53 domain"/>
    <property type="match status" value="2"/>
</dbReference>
<evidence type="ECO:0000256" key="2">
    <source>
        <dbReference type="ARBA" id="ARBA00022670"/>
    </source>
</evidence>
<dbReference type="SUPFAM" id="SSF52743">
    <property type="entry name" value="Subtilisin-like"/>
    <property type="match status" value="1"/>
</dbReference>
<feature type="active site" description="Charge relay system" evidence="5">
    <location>
        <position position="189"/>
    </location>
</feature>
<dbReference type="InterPro" id="IPR000209">
    <property type="entry name" value="Peptidase_S8/S53_dom"/>
</dbReference>
<dbReference type="GO" id="GO:0006508">
    <property type="term" value="P:proteolysis"/>
    <property type="evidence" value="ECO:0007669"/>
    <property type="project" value="UniProtKB-KW"/>
</dbReference>
<comment type="caution">
    <text evidence="11">The sequence shown here is derived from an EMBL/GenBank/DDBJ whole genome shotgun (WGS) entry which is preliminary data.</text>
</comment>
<dbReference type="InterPro" id="IPR007280">
    <property type="entry name" value="Peptidase_C_arc/bac"/>
</dbReference>
<dbReference type="InterPro" id="IPR023827">
    <property type="entry name" value="Peptidase_S8_Asp-AS"/>
</dbReference>
<dbReference type="EMBL" id="JMQI01000014">
    <property type="protein sequence ID" value="KDN22823.1"/>
    <property type="molecule type" value="Genomic_DNA"/>
</dbReference>
<dbReference type="eggNOG" id="COG1404">
    <property type="taxonomic scope" value="Bacteria"/>
</dbReference>
<dbReference type="GO" id="GO:0004252">
    <property type="term" value="F:serine-type endopeptidase activity"/>
    <property type="evidence" value="ECO:0007669"/>
    <property type="project" value="UniProtKB-UniRule"/>
</dbReference>
<reference evidence="11 12" key="1">
    <citation type="submission" date="2014-05" db="EMBL/GenBank/DDBJ databases">
        <title>Draft genome sequence of Amycolatopsis rifamycinica DSM 46095.</title>
        <authorList>
            <person name="Lal R."/>
            <person name="Saxena A."/>
            <person name="Kumari R."/>
            <person name="Mukherjee U."/>
            <person name="Singh P."/>
            <person name="Sangwan N."/>
            <person name="Mahato N.K."/>
        </authorList>
    </citation>
    <scope>NUCLEOTIDE SEQUENCE [LARGE SCALE GENOMIC DNA]</scope>
    <source>
        <strain evidence="11 12">DSM 46095</strain>
    </source>
</reference>
<evidence type="ECO:0000313" key="12">
    <source>
        <dbReference type="Proteomes" id="UP000027345"/>
    </source>
</evidence>
<organism evidence="11 12">
    <name type="scientific">Amycolatopsis rifamycinica</name>
    <dbReference type="NCBI Taxonomy" id="287986"/>
    <lineage>
        <taxon>Bacteria</taxon>
        <taxon>Bacillati</taxon>
        <taxon>Actinomycetota</taxon>
        <taxon>Actinomycetes</taxon>
        <taxon>Pseudonocardiales</taxon>
        <taxon>Pseudonocardiaceae</taxon>
        <taxon>Amycolatopsis</taxon>
    </lineage>
</organism>
<feature type="region of interest" description="Disordered" evidence="7">
    <location>
        <begin position="131"/>
        <end position="157"/>
    </location>
</feature>
<dbReference type="Gene3D" id="2.60.120.380">
    <property type="match status" value="1"/>
</dbReference>
<dbReference type="PROSITE" id="PS00136">
    <property type="entry name" value="SUBTILASE_ASP"/>
    <property type="match status" value="1"/>
</dbReference>
<gene>
    <name evidence="11" type="ORF">DV20_07245</name>
</gene>
<dbReference type="InterPro" id="IPR023828">
    <property type="entry name" value="Peptidase_S8_Ser-AS"/>
</dbReference>
<dbReference type="InterPro" id="IPR036852">
    <property type="entry name" value="Peptidase_S8/S53_dom_sf"/>
</dbReference>
<dbReference type="InterPro" id="IPR050131">
    <property type="entry name" value="Peptidase_S8_subtilisin-like"/>
</dbReference>
<dbReference type="PANTHER" id="PTHR43806">
    <property type="entry name" value="PEPTIDASE S8"/>
    <property type="match status" value="1"/>
</dbReference>
<dbReference type="PRINTS" id="PR00723">
    <property type="entry name" value="SUBTILISIN"/>
</dbReference>
<dbReference type="Proteomes" id="UP000027345">
    <property type="component" value="Unassembled WGS sequence"/>
</dbReference>
<keyword evidence="12" id="KW-1185">Reference proteome</keyword>
<evidence type="ECO:0000256" key="1">
    <source>
        <dbReference type="ARBA" id="ARBA00011073"/>
    </source>
</evidence>
<keyword evidence="8" id="KW-0732">Signal</keyword>
<keyword evidence="2 5" id="KW-0645">Protease</keyword>
<evidence type="ECO:0000256" key="3">
    <source>
        <dbReference type="ARBA" id="ARBA00022801"/>
    </source>
</evidence>
<feature type="signal peptide" evidence="8">
    <location>
        <begin position="1"/>
        <end position="35"/>
    </location>
</feature>
<keyword evidence="3 5" id="KW-0378">Hydrolase</keyword>
<protein>
    <submittedName>
        <fullName evidence="11">Serine protease</fullName>
    </submittedName>
</protein>
<dbReference type="PROSITE" id="PS51318">
    <property type="entry name" value="TAT"/>
    <property type="match status" value="1"/>
</dbReference>
<dbReference type="STRING" id="287986.DV20_07245"/>
<feature type="domain" description="Peptidase C-terminal archaeal/bacterial" evidence="10">
    <location>
        <begin position="927"/>
        <end position="994"/>
    </location>
</feature>
<dbReference type="AlphaFoldDB" id="A0A066UF28"/>
<dbReference type="Pfam" id="PF04151">
    <property type="entry name" value="PPC"/>
    <property type="match status" value="1"/>
</dbReference>
<dbReference type="OrthoDB" id="9813435at2"/>